<dbReference type="EMBL" id="AVBF01000037">
    <property type="protein sequence ID" value="KGP72133.1"/>
    <property type="molecule type" value="Genomic_DNA"/>
</dbReference>
<dbReference type="Proteomes" id="UP000030147">
    <property type="component" value="Unassembled WGS sequence"/>
</dbReference>
<dbReference type="AlphaFoldDB" id="A0A0A2TCI2"/>
<dbReference type="GO" id="GO:0030420">
    <property type="term" value="P:establishment of competence for transformation"/>
    <property type="evidence" value="ECO:0007669"/>
    <property type="project" value="InterPro"/>
</dbReference>
<reference evidence="1 2" key="1">
    <citation type="journal article" date="2015" name="Stand. Genomic Sci.">
        <title>High quality draft genome sequence of the moderately halophilic bacterium Pontibacillus yanchengensis Y32(T) and comparison among Pontibacillus genomes.</title>
        <authorList>
            <person name="Huang J."/>
            <person name="Qiao Z.X."/>
            <person name="Tang J.W."/>
            <person name="Wang G."/>
        </authorList>
    </citation>
    <scope>NUCLEOTIDE SEQUENCE [LARGE SCALE GENOMIC DNA]</scope>
    <source>
        <strain evidence="1 2">Y32</strain>
    </source>
</reference>
<dbReference type="PIRSF" id="PIRSF011560">
    <property type="entry name" value="ComK"/>
    <property type="match status" value="1"/>
</dbReference>
<comment type="caution">
    <text evidence="1">The sequence shown here is derived from an EMBL/GenBank/DDBJ whole genome shotgun (WGS) entry which is preliminary data.</text>
</comment>
<organism evidence="1 2">
    <name type="scientific">Pontibacillus yanchengensis Y32</name>
    <dbReference type="NCBI Taxonomy" id="1385514"/>
    <lineage>
        <taxon>Bacteria</taxon>
        <taxon>Bacillati</taxon>
        <taxon>Bacillota</taxon>
        <taxon>Bacilli</taxon>
        <taxon>Bacillales</taxon>
        <taxon>Bacillaceae</taxon>
        <taxon>Pontibacillus</taxon>
    </lineage>
</organism>
<dbReference type="OrthoDB" id="2417337at2"/>
<dbReference type="eggNOG" id="COG4903">
    <property type="taxonomic scope" value="Bacteria"/>
</dbReference>
<dbReference type="STRING" id="1385514.N782_13980"/>
<gene>
    <name evidence="1" type="ORF">N782_13980</name>
</gene>
<dbReference type="InterPro" id="IPR010461">
    <property type="entry name" value="ComK"/>
</dbReference>
<evidence type="ECO:0000313" key="1">
    <source>
        <dbReference type="EMBL" id="KGP72133.1"/>
    </source>
</evidence>
<dbReference type="Pfam" id="PF06338">
    <property type="entry name" value="ComK"/>
    <property type="match status" value="1"/>
</dbReference>
<evidence type="ECO:0000313" key="2">
    <source>
        <dbReference type="Proteomes" id="UP000030147"/>
    </source>
</evidence>
<protein>
    <submittedName>
        <fullName evidence="1">Competence protein</fullName>
    </submittedName>
</protein>
<accession>A0A0A2TCI2</accession>
<proteinExistence type="predicted"/>
<sequence>MLNMLWKEHFEVTPFTQAVVAEKDENGKTVSFVMEGNEGFYVNSTPKKLIDQACKYFGSSLRGRQDGTKDVSGITHKAPIAIDPVSGMYFFPTTSPQHNNCSWISHTHIDQVKRAKDDMSTIIVFKNQKNVKLPISHGSLLNQIQRTAQFRYKLTERFHAYPKQGSYDHVAEPFVPST</sequence>
<name>A0A0A2TCI2_9BACI</name>
<keyword evidence="2" id="KW-1185">Reference proteome</keyword>